<dbReference type="EMBL" id="FOLQ01000015">
    <property type="protein sequence ID" value="SFE54291.1"/>
    <property type="molecule type" value="Genomic_DNA"/>
</dbReference>
<organism evidence="1 2">
    <name type="scientific">Spirosoma endophyticum</name>
    <dbReference type="NCBI Taxonomy" id="662367"/>
    <lineage>
        <taxon>Bacteria</taxon>
        <taxon>Pseudomonadati</taxon>
        <taxon>Bacteroidota</taxon>
        <taxon>Cytophagia</taxon>
        <taxon>Cytophagales</taxon>
        <taxon>Cytophagaceae</taxon>
        <taxon>Spirosoma</taxon>
    </lineage>
</organism>
<evidence type="ECO:0000313" key="1">
    <source>
        <dbReference type="EMBL" id="SFE54291.1"/>
    </source>
</evidence>
<accession>A0A1I2BDP5</accession>
<name>A0A1I2BDP5_9BACT</name>
<proteinExistence type="predicted"/>
<dbReference type="Proteomes" id="UP000198598">
    <property type="component" value="Unassembled WGS sequence"/>
</dbReference>
<dbReference type="AlphaFoldDB" id="A0A1I2BDP5"/>
<gene>
    <name evidence="1" type="ORF">SAMN05216167_11573</name>
</gene>
<evidence type="ECO:0000313" key="2">
    <source>
        <dbReference type="Proteomes" id="UP000198598"/>
    </source>
</evidence>
<protein>
    <submittedName>
        <fullName evidence="1">Uncharacterized protein</fullName>
    </submittedName>
</protein>
<keyword evidence="2" id="KW-1185">Reference proteome</keyword>
<reference evidence="1 2" key="1">
    <citation type="submission" date="2016-10" db="EMBL/GenBank/DDBJ databases">
        <authorList>
            <person name="de Groot N.N."/>
        </authorList>
    </citation>
    <scope>NUCLEOTIDE SEQUENCE [LARGE SCALE GENOMIC DNA]</scope>
    <source>
        <strain evidence="1 2">DSM 26130</strain>
    </source>
</reference>
<sequence>MWLLQKSVLLRTGSKNQPFLATNWVVIGLHFLPIKPGSDFCNSHRSYASSLKKVQGLAVFVGDQTLYFN</sequence>